<reference evidence="1" key="2">
    <citation type="journal article" date="2016" name="Front. Microbiol.">
        <title>The Regulatory Protein RosR Affects Rhizobium leguminosarum bv. trifolii Protein Profiles, Cell Surface Properties, and Symbiosis with Clover.</title>
        <authorList>
            <person name="Rachwal K."/>
            <person name="Boguszewska A."/>
            <person name="Kopcinska J."/>
            <person name="Karas M."/>
            <person name="Tchorzewski M."/>
            <person name="Janczarek M."/>
        </authorList>
    </citation>
    <scope>NUCLEOTIDE SEQUENCE</scope>
    <source>
        <strain evidence="1">Rt24.2</strain>
    </source>
</reference>
<evidence type="ECO:0008006" key="2">
    <source>
        <dbReference type="Google" id="ProtNLM"/>
    </source>
</evidence>
<dbReference type="GeneID" id="61422715"/>
<dbReference type="SUPFAM" id="SSF55961">
    <property type="entry name" value="Bet v1-like"/>
    <property type="match status" value="1"/>
</dbReference>
<evidence type="ECO:0000313" key="1">
    <source>
        <dbReference type="EMBL" id="AOO93510.1"/>
    </source>
</evidence>
<dbReference type="EMBL" id="KX491146">
    <property type="protein sequence ID" value="AOO93510.1"/>
    <property type="molecule type" value="Genomic_DNA"/>
</dbReference>
<protein>
    <recommendedName>
        <fullName evidence="2">Polyketide cyclase</fullName>
    </recommendedName>
</protein>
<dbReference type="Gene3D" id="3.30.530.20">
    <property type="match status" value="1"/>
</dbReference>
<accession>A0A1B8R4W7</accession>
<proteinExistence type="predicted"/>
<dbReference type="InterPro" id="IPR023393">
    <property type="entry name" value="START-like_dom_sf"/>
</dbReference>
<organism evidence="1">
    <name type="scientific">Rhizobium leguminosarum bv. trifolii</name>
    <dbReference type="NCBI Taxonomy" id="386"/>
    <lineage>
        <taxon>Bacteria</taxon>
        <taxon>Pseudomonadati</taxon>
        <taxon>Pseudomonadota</taxon>
        <taxon>Alphaproteobacteria</taxon>
        <taxon>Hyphomicrobiales</taxon>
        <taxon>Rhizobiaceae</taxon>
        <taxon>Rhizobium/Agrobacterium group</taxon>
        <taxon>Rhizobium</taxon>
    </lineage>
</organism>
<dbReference type="AlphaFoldDB" id="A0A1B8R4W7"/>
<name>A0A1B8R4W7_RHILT</name>
<dbReference type="CDD" id="cd07814">
    <property type="entry name" value="SRPBCC_CalC_Aha1-like"/>
    <property type="match status" value="1"/>
</dbReference>
<reference evidence="1" key="1">
    <citation type="journal article" date="2015" name="BMC Genomics">
        <title>Transcriptome profiling of a Rhizobium leguminosarum bv. trifolii rosR mutant reveals the role of the transcriptional regulator RosR in motility, synthesis of cell-surface components, and other cellular processes.</title>
        <authorList>
            <person name="Rachwal K."/>
            <person name="Matczynska E."/>
            <person name="Janczarek M."/>
        </authorList>
    </citation>
    <scope>NUCLEOTIDE SEQUENCE</scope>
    <source>
        <strain evidence="1">Rt24.2</strain>
    </source>
</reference>
<sequence length="119" mass="13514">MNESKTDDHDKGIELEYEIDEPPHKVWRAISIPEFRENWLPKEALADPEAASLTPGQEVRYRMRESDPPFLESVVIFRITPNATGGTKLRIIHQLTDVRFDRMIGTAANNNSLSLILAA</sequence>
<dbReference type="RefSeq" id="WP_028734454.1">
    <property type="nucleotide sequence ID" value="NZ_MAMO01000166.1"/>
</dbReference>